<comment type="similarity">
    <text evidence="1">Belongs to the helicase family. UvrD subfamily.</text>
</comment>
<name>A0ABZ0UZC1_9RICK</name>
<keyword evidence="4 12" id="KW-0347">Helicase</keyword>
<dbReference type="SUPFAM" id="SSF52540">
    <property type="entry name" value="P-loop containing nucleoside triphosphate hydrolases"/>
    <property type="match status" value="1"/>
</dbReference>
<accession>A0ABZ0UZC1</accession>
<evidence type="ECO:0000256" key="10">
    <source>
        <dbReference type="ARBA" id="ARBA00034923"/>
    </source>
</evidence>
<dbReference type="Gene3D" id="3.40.50.300">
    <property type="entry name" value="P-loop containing nucleotide triphosphate hydrolases"/>
    <property type="match status" value="2"/>
</dbReference>
<dbReference type="PROSITE" id="PS51217">
    <property type="entry name" value="UVRD_HELICASE_CTER"/>
    <property type="match status" value="1"/>
</dbReference>
<evidence type="ECO:0000256" key="3">
    <source>
        <dbReference type="ARBA" id="ARBA00022801"/>
    </source>
</evidence>
<keyword evidence="2 12" id="KW-0547">Nucleotide-binding</keyword>
<dbReference type="Pfam" id="PF13361">
    <property type="entry name" value="UvrD_C"/>
    <property type="match status" value="1"/>
</dbReference>
<dbReference type="PANTHER" id="PTHR11070">
    <property type="entry name" value="UVRD / RECB / PCRA DNA HELICASE FAMILY MEMBER"/>
    <property type="match status" value="1"/>
</dbReference>
<reference evidence="15 16" key="1">
    <citation type="submission" date="2022-10" db="EMBL/GenBank/DDBJ databases">
        <title>Host association and intracellularity evolved multiple times independently in the Rickettsiales.</title>
        <authorList>
            <person name="Castelli M."/>
            <person name="Nardi T."/>
            <person name="Gammuto L."/>
            <person name="Bellinzona G."/>
            <person name="Sabaneyeva E."/>
            <person name="Potekhin A."/>
            <person name="Serra V."/>
            <person name="Petroni G."/>
            <person name="Sassera D."/>
        </authorList>
    </citation>
    <scope>NUCLEOTIDE SEQUENCE [LARGE SCALE GENOMIC DNA]</scope>
    <source>
        <strain evidence="15 16">Kr 154-4</strain>
    </source>
</reference>
<feature type="domain" description="UvrD-like helicase ATP-binding" evidence="13">
    <location>
        <begin position="12"/>
        <end position="292"/>
    </location>
</feature>
<dbReference type="PANTHER" id="PTHR11070:SF2">
    <property type="entry name" value="ATP-DEPENDENT DNA HELICASE SRS2"/>
    <property type="match status" value="1"/>
</dbReference>
<dbReference type="InterPro" id="IPR027417">
    <property type="entry name" value="P-loop_NTPase"/>
</dbReference>
<evidence type="ECO:0000256" key="2">
    <source>
        <dbReference type="ARBA" id="ARBA00022741"/>
    </source>
</evidence>
<dbReference type="Pfam" id="PF00580">
    <property type="entry name" value="UvrD-helicase"/>
    <property type="match status" value="1"/>
</dbReference>
<dbReference type="CDD" id="cd17932">
    <property type="entry name" value="DEXQc_UvrD"/>
    <property type="match status" value="1"/>
</dbReference>
<keyword evidence="3 12" id="KW-0378">Hydrolase</keyword>
<dbReference type="EC" id="5.6.2.4" evidence="9"/>
<feature type="domain" description="UvrD-like helicase C-terminal" evidence="14">
    <location>
        <begin position="293"/>
        <end position="563"/>
    </location>
</feature>
<keyword evidence="7" id="KW-0413">Isomerase</keyword>
<dbReference type="Gene3D" id="1.10.10.160">
    <property type="match status" value="1"/>
</dbReference>
<protein>
    <recommendedName>
        <fullName evidence="9">DNA 3'-5' helicase</fullName>
        <ecNumber evidence="9">5.6.2.4</ecNumber>
    </recommendedName>
    <alternativeName>
        <fullName evidence="10">DNA 3'-5' helicase II</fullName>
    </alternativeName>
</protein>
<keyword evidence="5 12" id="KW-0067">ATP-binding</keyword>
<organism evidence="15 16">
    <name type="scientific">Candidatus Trichorickettsia mobilis</name>
    <dbReference type="NCBI Taxonomy" id="1346319"/>
    <lineage>
        <taxon>Bacteria</taxon>
        <taxon>Pseudomonadati</taxon>
        <taxon>Pseudomonadota</taxon>
        <taxon>Alphaproteobacteria</taxon>
        <taxon>Rickettsiales</taxon>
        <taxon>Rickettsiaceae</taxon>
        <taxon>Rickettsieae</taxon>
        <taxon>Candidatus Trichorickettsia</taxon>
    </lineage>
</organism>
<evidence type="ECO:0000256" key="1">
    <source>
        <dbReference type="ARBA" id="ARBA00009922"/>
    </source>
</evidence>
<dbReference type="InterPro" id="IPR013986">
    <property type="entry name" value="DExx_box_DNA_helicase_dom_sf"/>
</dbReference>
<keyword evidence="16" id="KW-1185">Reference proteome</keyword>
<comment type="catalytic activity">
    <reaction evidence="11">
        <text>ATP + H2O = ADP + phosphate + H(+)</text>
        <dbReference type="Rhea" id="RHEA:13065"/>
        <dbReference type="ChEBI" id="CHEBI:15377"/>
        <dbReference type="ChEBI" id="CHEBI:15378"/>
        <dbReference type="ChEBI" id="CHEBI:30616"/>
        <dbReference type="ChEBI" id="CHEBI:43474"/>
        <dbReference type="ChEBI" id="CHEBI:456216"/>
        <dbReference type="EC" id="5.6.2.4"/>
    </reaction>
</comment>
<dbReference type="Proteomes" id="UP001326613">
    <property type="component" value="Chromosome"/>
</dbReference>
<keyword evidence="6" id="KW-0238">DNA-binding</keyword>
<sequence>MTISTDLQLLANDLNDRQCAAVFHTEGPLLVLAGAGTGKTKVLTTRIANIISQQLAEPQNILAVTFTNKAAKEMHERICGMINCYGLNIGTFHSIAAKILRSHISIFDSNLSTNFTIIDQDEQTKLIKDIAIVSEIDIKTYTPKLLQIIIARWKDQGLLPAKVSNNDLKSDVQKVAKNIYTTYQNQLIAANAVDFGDLLLYNNELFINHPDLLKYYQNKFKYILIDEYQDTNAVQYLWTRMLASNSRNICCVGDEDQSIYSWRGAEISNIMRFSRDWANATVIKLEQNYRSSSEILAAASGLINNNKNRHDKSLWTENNTGEKIKIISCWNDLEEARFVVSETEKLMSTYGYQANQIAILVRAGFQTRAFEEALINKLLPYQIIGGVRFYERMEIRDVLAYIRITLNNNDNLALERIINIPKRAIGNITLKTIKDYATTNNISMLCAIKQMLPQQIFKNKIQENLEQLTTQITEWAQRMQNESAVTVTSAILAESGYLEMLKQEKTEESRTRIENINEMLSAIAVADNIYEFLEHASLVMSNDSLESNFGGAISVMTLHAAKGLEFEVVFLPGWEEGIFPHQKSLTEEKGLEEERRIAYVGITRAKKLLYITFAERRRMYNEILDSLPSRFLAEIAEEVCIRSISTNQLNYVSKKSGISPPQPYKDSKFNQLSKPPEPLLTAEQNILRPGSKVTHIKFGVGVVIRQIDDVLEVVFTNDKTIKKIKKDFLSN</sequence>
<dbReference type="CDD" id="cd18807">
    <property type="entry name" value="SF1_C_UvrD"/>
    <property type="match status" value="1"/>
</dbReference>
<evidence type="ECO:0000256" key="12">
    <source>
        <dbReference type="PROSITE-ProRule" id="PRU00560"/>
    </source>
</evidence>
<evidence type="ECO:0000256" key="5">
    <source>
        <dbReference type="ARBA" id="ARBA00022840"/>
    </source>
</evidence>
<feature type="binding site" evidence="12">
    <location>
        <begin position="33"/>
        <end position="40"/>
    </location>
    <ligand>
        <name>ATP</name>
        <dbReference type="ChEBI" id="CHEBI:30616"/>
    </ligand>
</feature>
<dbReference type="GO" id="GO:0004386">
    <property type="term" value="F:helicase activity"/>
    <property type="evidence" value="ECO:0007669"/>
    <property type="project" value="UniProtKB-KW"/>
</dbReference>
<evidence type="ECO:0000256" key="8">
    <source>
        <dbReference type="ARBA" id="ARBA00034617"/>
    </source>
</evidence>
<dbReference type="InterPro" id="IPR000212">
    <property type="entry name" value="DNA_helicase_UvrD/REP"/>
</dbReference>
<dbReference type="PROSITE" id="PS51198">
    <property type="entry name" value="UVRD_HELICASE_ATP_BIND"/>
    <property type="match status" value="1"/>
</dbReference>
<evidence type="ECO:0000256" key="11">
    <source>
        <dbReference type="ARBA" id="ARBA00048988"/>
    </source>
</evidence>
<evidence type="ECO:0000256" key="6">
    <source>
        <dbReference type="ARBA" id="ARBA00023125"/>
    </source>
</evidence>
<evidence type="ECO:0000259" key="14">
    <source>
        <dbReference type="PROSITE" id="PS51217"/>
    </source>
</evidence>
<comment type="catalytic activity">
    <reaction evidence="8">
        <text>Couples ATP hydrolysis with the unwinding of duplex DNA by translocating in the 3'-5' direction.</text>
        <dbReference type="EC" id="5.6.2.4"/>
    </reaction>
</comment>
<dbReference type="InterPro" id="IPR014016">
    <property type="entry name" value="UvrD-like_ATP-bd"/>
</dbReference>
<evidence type="ECO:0000313" key="15">
    <source>
        <dbReference type="EMBL" id="WPY01439.1"/>
    </source>
</evidence>
<dbReference type="InterPro" id="IPR014017">
    <property type="entry name" value="DNA_helicase_UvrD-like_C"/>
</dbReference>
<dbReference type="RefSeq" id="WP_323738212.1">
    <property type="nucleotide sequence ID" value="NZ_CP112932.1"/>
</dbReference>
<proteinExistence type="inferred from homology"/>
<evidence type="ECO:0000256" key="9">
    <source>
        <dbReference type="ARBA" id="ARBA00034808"/>
    </source>
</evidence>
<dbReference type="Gene3D" id="1.10.486.10">
    <property type="entry name" value="PCRA, domain 4"/>
    <property type="match status" value="1"/>
</dbReference>
<evidence type="ECO:0000256" key="4">
    <source>
        <dbReference type="ARBA" id="ARBA00022806"/>
    </source>
</evidence>
<dbReference type="EMBL" id="CP112932">
    <property type="protein sequence ID" value="WPY01439.1"/>
    <property type="molecule type" value="Genomic_DNA"/>
</dbReference>
<evidence type="ECO:0000256" key="7">
    <source>
        <dbReference type="ARBA" id="ARBA00023235"/>
    </source>
</evidence>
<evidence type="ECO:0000313" key="16">
    <source>
        <dbReference type="Proteomes" id="UP001326613"/>
    </source>
</evidence>
<evidence type="ECO:0000259" key="13">
    <source>
        <dbReference type="PROSITE" id="PS51198"/>
    </source>
</evidence>
<gene>
    <name evidence="15" type="ORF">Trichorick_01352</name>
</gene>